<dbReference type="AlphaFoldDB" id="A0AAX6SR18"/>
<accession>A0AAX6SR18</accession>
<protein>
    <submittedName>
        <fullName evidence="4">Brain protein I3 isoform X1</fullName>
    </submittedName>
</protein>
<dbReference type="InterPro" id="IPR013787">
    <property type="entry name" value="S100_Ca-bd_sub"/>
</dbReference>
<feature type="region of interest" description="Disordered" evidence="1">
    <location>
        <begin position="134"/>
        <end position="168"/>
    </location>
</feature>
<organism evidence="3 4">
    <name type="scientific">Heterocephalus glaber</name>
    <name type="common">Naked mole rat</name>
    <dbReference type="NCBI Taxonomy" id="10181"/>
    <lineage>
        <taxon>Eukaryota</taxon>
        <taxon>Metazoa</taxon>
        <taxon>Chordata</taxon>
        <taxon>Craniata</taxon>
        <taxon>Vertebrata</taxon>
        <taxon>Euteleostomi</taxon>
        <taxon>Mammalia</taxon>
        <taxon>Eutheria</taxon>
        <taxon>Euarchontoglires</taxon>
        <taxon>Glires</taxon>
        <taxon>Rodentia</taxon>
        <taxon>Hystricomorpha</taxon>
        <taxon>Bathyergidae</taxon>
        <taxon>Heterocephalus</taxon>
    </lineage>
</organism>
<proteinExistence type="predicted"/>
<dbReference type="CTD" id="25798"/>
<feature type="region of interest" description="Disordered" evidence="1">
    <location>
        <begin position="72"/>
        <end position="94"/>
    </location>
</feature>
<feature type="domain" description="S100/CaBP-9k-type calcium binding subdomain" evidence="2">
    <location>
        <begin position="29"/>
        <end position="66"/>
    </location>
</feature>
<sequence length="190" mass="20524">MVLLSKGTVPTLAVCSPCGVVWSAADVPTTIRIFHRCYSCKEGNRFKLNKGELKLVLPRELTEFLSGSPPRTRGCTASTVGRSLATPPTPSWSSEAAQCAGAQRRVPRGGPLIPAYRRPCSSDLQHSFLPRPLATLKPRGASRPSQGGSQGTHRVAQDSASLAPQDDSARRTYSYECHMDFIMHCCDPGL</sequence>
<reference evidence="4" key="1">
    <citation type="submission" date="2025-08" db="UniProtKB">
        <authorList>
            <consortium name="RefSeq"/>
        </authorList>
    </citation>
    <scope>IDENTIFICATION</scope>
</reference>
<evidence type="ECO:0000256" key="1">
    <source>
        <dbReference type="SAM" id="MobiDB-lite"/>
    </source>
</evidence>
<dbReference type="Proteomes" id="UP000694906">
    <property type="component" value="Unplaced"/>
</dbReference>
<evidence type="ECO:0000313" key="3">
    <source>
        <dbReference type="Proteomes" id="UP000694906"/>
    </source>
</evidence>
<gene>
    <name evidence="4" type="primary">Bri3</name>
</gene>
<evidence type="ECO:0000313" key="4">
    <source>
        <dbReference type="RefSeq" id="XP_021110422.1"/>
    </source>
</evidence>
<dbReference type="GeneID" id="101719671"/>
<evidence type="ECO:0000259" key="2">
    <source>
        <dbReference type="Pfam" id="PF01023"/>
    </source>
</evidence>
<name>A0AAX6SR18_HETGA</name>
<keyword evidence="3" id="KW-1185">Reference proteome</keyword>
<dbReference type="Pfam" id="PF01023">
    <property type="entry name" value="S_100"/>
    <property type="match status" value="1"/>
</dbReference>
<dbReference type="RefSeq" id="XP_021110422.1">
    <property type="nucleotide sequence ID" value="XM_021254763.1"/>
</dbReference>